<dbReference type="PANTHER" id="PTHR42701:SF1">
    <property type="entry name" value="IMIDAZOLE GLYCEROL PHOSPHATE SYNTHASE SUBUNIT HISH"/>
    <property type="match status" value="1"/>
</dbReference>
<dbReference type="UniPathway" id="UPA00031">
    <property type="reaction ID" value="UER00010"/>
</dbReference>
<evidence type="ECO:0000313" key="13">
    <source>
        <dbReference type="EMBL" id="KPU44965.1"/>
    </source>
</evidence>
<comment type="subunit">
    <text evidence="2 10">Heterodimer of HisH and HisF.</text>
</comment>
<sequence>MIAIIDYGMGNLKNIYKAMEYVGAKCCITSDPNFIRSSDGVILPGVGAFKDAIDCIKENKLEEAIIKSVKDKKPFLGICLGMQLLFEKSFENGIHDGLGILKGEVKMIPEGVKIPHMGWNSLKIKKNRDPILQGLDESNVYFVHSYYCEPKDTITSSVTDYGVDITASVSSANVFGLQFHPEKSGQAGLKMLDNFRRMVK</sequence>
<dbReference type="CDD" id="cd01748">
    <property type="entry name" value="GATase1_IGP_Synthase"/>
    <property type="match status" value="1"/>
</dbReference>
<dbReference type="STRING" id="36849.OXPF_14430"/>
<comment type="catalytic activity">
    <reaction evidence="8 10">
        <text>5-[(5-phospho-1-deoxy-D-ribulos-1-ylimino)methylamino]-1-(5-phospho-beta-D-ribosyl)imidazole-4-carboxamide + L-glutamine = D-erythro-1-(imidazol-4-yl)glycerol 3-phosphate + 5-amino-1-(5-phospho-beta-D-ribosyl)imidazole-4-carboxamide + L-glutamate + H(+)</text>
        <dbReference type="Rhea" id="RHEA:24793"/>
        <dbReference type="ChEBI" id="CHEBI:15378"/>
        <dbReference type="ChEBI" id="CHEBI:29985"/>
        <dbReference type="ChEBI" id="CHEBI:58278"/>
        <dbReference type="ChEBI" id="CHEBI:58359"/>
        <dbReference type="ChEBI" id="CHEBI:58475"/>
        <dbReference type="ChEBI" id="CHEBI:58525"/>
        <dbReference type="EC" id="4.3.2.10"/>
    </reaction>
</comment>
<dbReference type="SUPFAM" id="SSF52317">
    <property type="entry name" value="Class I glutamine amidotransferase-like"/>
    <property type="match status" value="1"/>
</dbReference>
<comment type="subcellular location">
    <subcellularLocation>
        <location evidence="10">Cytoplasm</location>
    </subcellularLocation>
</comment>
<dbReference type="InterPro" id="IPR017926">
    <property type="entry name" value="GATASE"/>
</dbReference>
<dbReference type="PANTHER" id="PTHR42701">
    <property type="entry name" value="IMIDAZOLE GLYCEROL PHOSPHATE SYNTHASE SUBUNIT HISH"/>
    <property type="match status" value="1"/>
</dbReference>
<proteinExistence type="inferred from homology"/>
<evidence type="ECO:0000256" key="1">
    <source>
        <dbReference type="ARBA" id="ARBA00005091"/>
    </source>
</evidence>
<dbReference type="HAMAP" id="MF_00278">
    <property type="entry name" value="HisH"/>
    <property type="match status" value="1"/>
</dbReference>
<dbReference type="Gene3D" id="3.40.50.880">
    <property type="match status" value="1"/>
</dbReference>
<evidence type="ECO:0000256" key="9">
    <source>
        <dbReference type="ARBA" id="ARBA00049534"/>
    </source>
</evidence>
<keyword evidence="13" id="KW-0808">Transferase</keyword>
<evidence type="ECO:0000256" key="4">
    <source>
        <dbReference type="ARBA" id="ARBA00022801"/>
    </source>
</evidence>
<dbReference type="InterPro" id="IPR029062">
    <property type="entry name" value="Class_I_gatase-like"/>
</dbReference>
<gene>
    <name evidence="13" type="primary">hisH1</name>
    <name evidence="10" type="synonym">hisH</name>
    <name evidence="13" type="ORF">OXPF_14430</name>
</gene>
<dbReference type="OrthoDB" id="9807137at2"/>
<dbReference type="PIRSF" id="PIRSF000495">
    <property type="entry name" value="Amidotransf_hisH"/>
    <property type="match status" value="1"/>
</dbReference>
<evidence type="ECO:0000313" key="14">
    <source>
        <dbReference type="Proteomes" id="UP000050326"/>
    </source>
</evidence>
<keyword evidence="6 10" id="KW-0368">Histidine biosynthesis</keyword>
<dbReference type="GO" id="GO:0005737">
    <property type="term" value="C:cytoplasm"/>
    <property type="evidence" value="ECO:0007669"/>
    <property type="project" value="UniProtKB-SubCell"/>
</dbReference>
<dbReference type="Pfam" id="PF00117">
    <property type="entry name" value="GATase"/>
    <property type="match status" value="1"/>
</dbReference>
<comment type="catalytic activity">
    <reaction evidence="9 10">
        <text>L-glutamine + H2O = L-glutamate + NH4(+)</text>
        <dbReference type="Rhea" id="RHEA:15889"/>
        <dbReference type="ChEBI" id="CHEBI:15377"/>
        <dbReference type="ChEBI" id="CHEBI:28938"/>
        <dbReference type="ChEBI" id="CHEBI:29985"/>
        <dbReference type="ChEBI" id="CHEBI:58359"/>
        <dbReference type="EC" id="3.5.1.2"/>
    </reaction>
</comment>
<dbReference type="EC" id="4.3.2.10" evidence="10"/>
<keyword evidence="10" id="KW-0963">Cytoplasm</keyword>
<keyword evidence="3 10" id="KW-0028">Amino-acid biosynthesis</keyword>
<comment type="function">
    <text evidence="10">IGPS catalyzes the conversion of PRFAR and glutamine to IGP, AICAR and glutamate. The HisH subunit catalyzes the hydrolysis of glutamine to glutamate and ammonia as part of the synthesis of IGP and AICAR. The resulting ammonia molecule is channeled to the active site of HisF.</text>
</comment>
<evidence type="ECO:0000256" key="8">
    <source>
        <dbReference type="ARBA" id="ARBA00047838"/>
    </source>
</evidence>
<dbReference type="PATRIC" id="fig|36849.3.peg.1530"/>
<comment type="caution">
    <text evidence="13">The sequence shown here is derived from an EMBL/GenBank/DDBJ whole genome shotgun (WGS) entry which is preliminary data.</text>
</comment>
<dbReference type="GO" id="GO:0000105">
    <property type="term" value="P:L-histidine biosynthetic process"/>
    <property type="evidence" value="ECO:0007669"/>
    <property type="project" value="UniProtKB-UniRule"/>
</dbReference>
<feature type="active site" description="Nucleophile" evidence="10 11">
    <location>
        <position position="79"/>
    </location>
</feature>
<comment type="pathway">
    <text evidence="1 10">Amino-acid biosynthesis; L-histidine biosynthesis; L-histidine from 5-phospho-alpha-D-ribose 1-diphosphate: step 5/9.</text>
</comment>
<dbReference type="Proteomes" id="UP000050326">
    <property type="component" value="Unassembled WGS sequence"/>
</dbReference>
<evidence type="ECO:0000256" key="7">
    <source>
        <dbReference type="ARBA" id="ARBA00023239"/>
    </source>
</evidence>
<organism evidence="13 14">
    <name type="scientific">Oxobacter pfennigii</name>
    <dbReference type="NCBI Taxonomy" id="36849"/>
    <lineage>
        <taxon>Bacteria</taxon>
        <taxon>Bacillati</taxon>
        <taxon>Bacillota</taxon>
        <taxon>Clostridia</taxon>
        <taxon>Eubacteriales</taxon>
        <taxon>Clostridiaceae</taxon>
        <taxon>Oxobacter</taxon>
    </lineage>
</organism>
<keyword evidence="5 10" id="KW-0315">Glutamine amidotransferase</keyword>
<accession>A0A0P8YYU2</accession>
<evidence type="ECO:0000256" key="10">
    <source>
        <dbReference type="HAMAP-Rule" id="MF_00278"/>
    </source>
</evidence>
<dbReference type="AlphaFoldDB" id="A0A0P8YYU2"/>
<dbReference type="NCBIfam" id="TIGR01855">
    <property type="entry name" value="IMP_synth_hisH"/>
    <property type="match status" value="1"/>
</dbReference>
<evidence type="ECO:0000256" key="11">
    <source>
        <dbReference type="PIRSR" id="PIRSR000495-1"/>
    </source>
</evidence>
<dbReference type="GO" id="GO:0004359">
    <property type="term" value="F:glutaminase activity"/>
    <property type="evidence" value="ECO:0007669"/>
    <property type="project" value="UniProtKB-EC"/>
</dbReference>
<dbReference type="EMBL" id="LKET01000028">
    <property type="protein sequence ID" value="KPU44965.1"/>
    <property type="molecule type" value="Genomic_DNA"/>
</dbReference>
<keyword evidence="4 10" id="KW-0378">Hydrolase</keyword>
<feature type="active site" evidence="10 11">
    <location>
        <position position="182"/>
    </location>
</feature>
<evidence type="ECO:0000256" key="2">
    <source>
        <dbReference type="ARBA" id="ARBA00011152"/>
    </source>
</evidence>
<dbReference type="InterPro" id="IPR010139">
    <property type="entry name" value="Imidazole-glycPsynth_HisH"/>
</dbReference>
<protein>
    <recommendedName>
        <fullName evidence="10">Imidazole glycerol phosphate synthase subunit HisH</fullName>
        <ecNumber evidence="10">4.3.2.10</ecNumber>
    </recommendedName>
    <alternativeName>
        <fullName evidence="10">IGP synthase glutaminase subunit</fullName>
        <ecNumber evidence="10">3.5.1.2</ecNumber>
    </alternativeName>
    <alternativeName>
        <fullName evidence="10">IGP synthase subunit HisH</fullName>
    </alternativeName>
    <alternativeName>
        <fullName evidence="10">ImGP synthase subunit HisH</fullName>
        <shortName evidence="10">IGPS subunit HisH</shortName>
    </alternativeName>
</protein>
<keyword evidence="7 10" id="KW-0456">Lyase</keyword>
<dbReference type="GO" id="GO:0000107">
    <property type="term" value="F:imidazoleglycerol-phosphate synthase activity"/>
    <property type="evidence" value="ECO:0007669"/>
    <property type="project" value="UniProtKB-UniRule"/>
</dbReference>
<feature type="active site" evidence="10 11">
    <location>
        <position position="180"/>
    </location>
</feature>
<evidence type="ECO:0000259" key="12">
    <source>
        <dbReference type="Pfam" id="PF00117"/>
    </source>
</evidence>
<dbReference type="RefSeq" id="WP_054874514.1">
    <property type="nucleotide sequence ID" value="NZ_LKET01000028.1"/>
</dbReference>
<name>A0A0P8YYU2_9CLOT</name>
<reference evidence="13 14" key="1">
    <citation type="submission" date="2015-09" db="EMBL/GenBank/DDBJ databases">
        <title>Genome sequence of Oxobacter pfennigii DSM 3222.</title>
        <authorList>
            <person name="Poehlein A."/>
            <person name="Bengelsdorf F.R."/>
            <person name="Schiel-Bengelsdorf B."/>
            <person name="Duerre P."/>
            <person name="Daniel R."/>
        </authorList>
    </citation>
    <scope>NUCLEOTIDE SEQUENCE [LARGE SCALE GENOMIC DNA]</scope>
    <source>
        <strain evidence="13 14">DSM 3222</strain>
    </source>
</reference>
<evidence type="ECO:0000256" key="6">
    <source>
        <dbReference type="ARBA" id="ARBA00023102"/>
    </source>
</evidence>
<keyword evidence="14" id="KW-1185">Reference proteome</keyword>
<dbReference type="GO" id="GO:0016829">
    <property type="term" value="F:lyase activity"/>
    <property type="evidence" value="ECO:0007669"/>
    <property type="project" value="UniProtKB-KW"/>
</dbReference>
<dbReference type="EC" id="3.5.1.2" evidence="10"/>
<evidence type="ECO:0000256" key="3">
    <source>
        <dbReference type="ARBA" id="ARBA00022605"/>
    </source>
</evidence>
<dbReference type="PROSITE" id="PS51273">
    <property type="entry name" value="GATASE_TYPE_1"/>
    <property type="match status" value="1"/>
</dbReference>
<feature type="domain" description="Glutamine amidotransferase" evidence="12">
    <location>
        <begin position="4"/>
        <end position="195"/>
    </location>
</feature>
<evidence type="ECO:0000256" key="5">
    <source>
        <dbReference type="ARBA" id="ARBA00022962"/>
    </source>
</evidence>
<keyword evidence="13" id="KW-0328">Glycosyltransferase</keyword>